<keyword evidence="2" id="KW-1185">Reference proteome</keyword>
<dbReference type="STRING" id="946077.W5A_12521"/>
<protein>
    <recommendedName>
        <fullName evidence="3">TraB/GumN family protein</fullName>
    </recommendedName>
</protein>
<comment type="caution">
    <text evidence="1">The sequence shown here is derived from an EMBL/GenBank/DDBJ whole genome shotgun (WGS) entry which is preliminary data.</text>
</comment>
<dbReference type="PATRIC" id="fig|946077.3.peg.2533"/>
<sequence>MIFILFLSISYGQKIKVLNVGTFHMAGTTDARKVEFDVNDKNRIEETNEIARMLAQFKPTVICVEVVPSENEGINLDYSKFITDPNHKANYKGEIELIAYQVGKLAGVKRIYGIDEQATASYNYFIWKELQDQVDSLTSINYMKAAFKGFDEVDELPSTISKIKLMNTKEYWEASINVNADILTHNATQGNFEGADEAAKFYRRNLRIYSNLNQIPLSENDRVFILMGATHTAFLNEFIKRSPKYELIDLTDYLK</sequence>
<evidence type="ECO:0008006" key="3">
    <source>
        <dbReference type="Google" id="ProtNLM"/>
    </source>
</evidence>
<dbReference type="InterPro" id="IPR043749">
    <property type="entry name" value="DUF5694"/>
</dbReference>
<proteinExistence type="predicted"/>
<gene>
    <name evidence="1" type="ORF">W5A_12521</name>
</gene>
<evidence type="ECO:0000313" key="2">
    <source>
        <dbReference type="Proteomes" id="UP000005938"/>
    </source>
</evidence>
<evidence type="ECO:0000313" key="1">
    <source>
        <dbReference type="EMBL" id="EID72330.1"/>
    </source>
</evidence>
<dbReference type="eggNOG" id="ENOG502Z9GD">
    <property type="taxonomic scope" value="Bacteria"/>
</dbReference>
<dbReference type="EMBL" id="AJJU01000037">
    <property type="protein sequence ID" value="EID72330.1"/>
    <property type="molecule type" value="Genomic_DNA"/>
</dbReference>
<dbReference type="AlphaFoldDB" id="I0W7G4"/>
<reference evidence="1 2" key="1">
    <citation type="journal article" date="2012" name="J. Bacteriol.">
        <title>Genome Sequence of the Halotolerant Bacterium Imtechella halotolerans K1T.</title>
        <authorList>
            <person name="Kumar S."/>
            <person name="Vikram S."/>
            <person name="Subramanian S."/>
            <person name="Raghava G.P."/>
            <person name="Pinnaka A.K."/>
        </authorList>
    </citation>
    <scope>NUCLEOTIDE SEQUENCE [LARGE SCALE GENOMIC DNA]</scope>
    <source>
        <strain evidence="1 2">K1</strain>
    </source>
</reference>
<name>I0W7G4_9FLAO</name>
<accession>I0W7G4</accession>
<organism evidence="1 2">
    <name type="scientific">Imtechella halotolerans K1</name>
    <dbReference type="NCBI Taxonomy" id="946077"/>
    <lineage>
        <taxon>Bacteria</taxon>
        <taxon>Pseudomonadati</taxon>
        <taxon>Bacteroidota</taxon>
        <taxon>Flavobacteriia</taxon>
        <taxon>Flavobacteriales</taxon>
        <taxon>Flavobacteriaceae</taxon>
        <taxon>Imtechella</taxon>
    </lineage>
</organism>
<dbReference type="Proteomes" id="UP000005938">
    <property type="component" value="Unassembled WGS sequence"/>
</dbReference>
<dbReference type="Pfam" id="PF18950">
    <property type="entry name" value="DUF5694"/>
    <property type="match status" value="1"/>
</dbReference>